<dbReference type="InterPro" id="IPR036938">
    <property type="entry name" value="PAP2/HPO_sf"/>
</dbReference>
<evidence type="ECO:0000256" key="1">
    <source>
        <dbReference type="ARBA" id="ARBA00004651"/>
    </source>
</evidence>
<accession>A0A540VHC2</accession>
<dbReference type="GO" id="GO:0005886">
    <property type="term" value="C:plasma membrane"/>
    <property type="evidence" value="ECO:0007669"/>
    <property type="project" value="UniProtKB-SubCell"/>
</dbReference>
<evidence type="ECO:0000256" key="4">
    <source>
        <dbReference type="ARBA" id="ARBA00022801"/>
    </source>
</evidence>
<comment type="subcellular location">
    <subcellularLocation>
        <location evidence="1">Cell membrane</location>
        <topology evidence="1">Multi-pass membrane protein</topology>
    </subcellularLocation>
</comment>
<evidence type="ECO:0000256" key="5">
    <source>
        <dbReference type="ARBA" id="ARBA00022989"/>
    </source>
</evidence>
<dbReference type="GO" id="GO:0016787">
    <property type="term" value="F:hydrolase activity"/>
    <property type="evidence" value="ECO:0007669"/>
    <property type="project" value="UniProtKB-KW"/>
</dbReference>
<keyword evidence="5 7" id="KW-1133">Transmembrane helix</keyword>
<evidence type="ECO:0000259" key="8">
    <source>
        <dbReference type="SMART" id="SM00014"/>
    </source>
</evidence>
<feature type="domain" description="Phosphatidic acid phosphatase type 2/haloperoxidase" evidence="8">
    <location>
        <begin position="77"/>
        <end position="184"/>
    </location>
</feature>
<dbReference type="OrthoDB" id="164803at2"/>
<keyword evidence="3 7" id="KW-0812">Transmembrane</keyword>
<protein>
    <submittedName>
        <fullName evidence="9">Phosphatase PAP2 family protein</fullName>
    </submittedName>
</protein>
<keyword evidence="2" id="KW-1003">Cell membrane</keyword>
<dbReference type="PANTHER" id="PTHR14969">
    <property type="entry name" value="SPHINGOSINE-1-PHOSPHATE PHOSPHOHYDROLASE"/>
    <property type="match status" value="1"/>
</dbReference>
<dbReference type="AlphaFoldDB" id="A0A540VHC2"/>
<gene>
    <name evidence="9" type="ORF">FKZ61_08705</name>
</gene>
<dbReference type="Gene3D" id="1.20.144.10">
    <property type="entry name" value="Phosphatidic acid phosphatase type 2/haloperoxidase"/>
    <property type="match status" value="1"/>
</dbReference>
<feature type="transmembrane region" description="Helical" evidence="7">
    <location>
        <begin position="162"/>
        <end position="183"/>
    </location>
</feature>
<comment type="caution">
    <text evidence="9">The sequence shown here is derived from an EMBL/GenBank/DDBJ whole genome shotgun (WGS) entry which is preliminary data.</text>
</comment>
<dbReference type="PANTHER" id="PTHR14969:SF62">
    <property type="entry name" value="DECAPRENYLPHOSPHORYL-5-PHOSPHORIBOSE PHOSPHATASE RV3807C-RELATED"/>
    <property type="match status" value="1"/>
</dbReference>
<keyword evidence="6 7" id="KW-0472">Membrane</keyword>
<dbReference type="SMART" id="SM00014">
    <property type="entry name" value="acidPPc"/>
    <property type="match status" value="1"/>
</dbReference>
<organism evidence="9 10">
    <name type="scientific">Litorilinea aerophila</name>
    <dbReference type="NCBI Taxonomy" id="1204385"/>
    <lineage>
        <taxon>Bacteria</taxon>
        <taxon>Bacillati</taxon>
        <taxon>Chloroflexota</taxon>
        <taxon>Caldilineae</taxon>
        <taxon>Caldilineales</taxon>
        <taxon>Caldilineaceae</taxon>
        <taxon>Litorilinea</taxon>
    </lineage>
</organism>
<evidence type="ECO:0000313" key="9">
    <source>
        <dbReference type="EMBL" id="TQE96154.1"/>
    </source>
</evidence>
<name>A0A540VHC2_9CHLR</name>
<dbReference type="Pfam" id="PF01569">
    <property type="entry name" value="PAP2"/>
    <property type="match status" value="1"/>
</dbReference>
<proteinExistence type="predicted"/>
<evidence type="ECO:0000256" key="7">
    <source>
        <dbReference type="SAM" id="Phobius"/>
    </source>
</evidence>
<keyword evidence="10" id="KW-1185">Reference proteome</keyword>
<dbReference type="InterPro" id="IPR000326">
    <property type="entry name" value="PAP2/HPO"/>
</dbReference>
<feature type="transmembrane region" description="Helical" evidence="7">
    <location>
        <begin position="79"/>
        <end position="96"/>
    </location>
</feature>
<dbReference type="EMBL" id="VIGC01000009">
    <property type="protein sequence ID" value="TQE96154.1"/>
    <property type="molecule type" value="Genomic_DNA"/>
</dbReference>
<evidence type="ECO:0000256" key="2">
    <source>
        <dbReference type="ARBA" id="ARBA00022475"/>
    </source>
</evidence>
<sequence length="197" mass="22516">MVELLRALRWHLHHWDVALSYRWALRREPATRPAGYWFARLCAHMGDGWLWGLVAWLLWRRWNTGGDSAADGVNRRWMLAAWVVNMLATAGLTLWIKHHIRRPRPGVARLMYGRGPDIHSFPSGHAARLGTISVWASSLLPGWGRLAWPLAALIGWSRVRLGIHYVGDVFAGFLLGAGLAWLFRRHLPSLPIFRRIG</sequence>
<evidence type="ECO:0000256" key="3">
    <source>
        <dbReference type="ARBA" id="ARBA00022692"/>
    </source>
</evidence>
<keyword evidence="4" id="KW-0378">Hydrolase</keyword>
<dbReference type="SUPFAM" id="SSF48317">
    <property type="entry name" value="Acid phosphatase/Vanadium-dependent haloperoxidase"/>
    <property type="match status" value="1"/>
</dbReference>
<dbReference type="CDD" id="cd01610">
    <property type="entry name" value="PAP2_like"/>
    <property type="match status" value="1"/>
</dbReference>
<evidence type="ECO:0000256" key="6">
    <source>
        <dbReference type="ARBA" id="ARBA00023136"/>
    </source>
</evidence>
<feature type="transmembrane region" description="Helical" evidence="7">
    <location>
        <begin position="37"/>
        <end position="59"/>
    </location>
</feature>
<dbReference type="InParanoid" id="A0A540VHC2"/>
<dbReference type="Proteomes" id="UP000317371">
    <property type="component" value="Unassembled WGS sequence"/>
</dbReference>
<evidence type="ECO:0000313" key="10">
    <source>
        <dbReference type="Proteomes" id="UP000317371"/>
    </source>
</evidence>
<reference evidence="9 10" key="1">
    <citation type="submission" date="2019-06" db="EMBL/GenBank/DDBJ databases">
        <title>Genome sequence of Litorilinea aerophila BAA-2444.</title>
        <authorList>
            <person name="Maclea K.S."/>
            <person name="Maurais E.G."/>
            <person name="Iannazzi L.C."/>
        </authorList>
    </citation>
    <scope>NUCLEOTIDE SEQUENCE [LARGE SCALE GENOMIC DNA]</scope>
    <source>
        <strain evidence="9 10">ATCC BAA-2444</strain>
    </source>
</reference>
<dbReference type="RefSeq" id="WP_141609707.1">
    <property type="nucleotide sequence ID" value="NZ_VIGC02000009.1"/>
</dbReference>